<dbReference type="InterPro" id="IPR029071">
    <property type="entry name" value="Ubiquitin-like_domsf"/>
</dbReference>
<dbReference type="PANTHER" id="PTHR46728">
    <property type="entry name" value="AN1-TYPE ZINC FINGER PROTEIN 4"/>
    <property type="match status" value="1"/>
</dbReference>
<dbReference type="EMBL" id="JABDTM020019617">
    <property type="protein sequence ID" value="KAH0817369.1"/>
    <property type="molecule type" value="Genomic_DNA"/>
</dbReference>
<comment type="caution">
    <text evidence="2">The sequence shown here is derived from an EMBL/GenBank/DDBJ whole genome shotgun (WGS) entry which is preliminary data.</text>
</comment>
<dbReference type="SUPFAM" id="SSF54236">
    <property type="entry name" value="Ubiquitin-like"/>
    <property type="match status" value="1"/>
</dbReference>
<sequence length="216" mass="24564">MVEQRRCQRTKNYDDDINELKDVTKKLKDAILGQQVEMESLKMEIKKDRASQKNLMLEKILAEKKFDAISRKSESIIQTISSVVGQNSVVLVFELRVQHVGPSRAPPTVPRSRSGRKRPRVARRLQCDIAPAPETVCSNNQNGFSDCFDEPNMEIQIDTLMGTSFDMRVSSTDTIREIKQRIQRVEDQFMHPEIATNGEHAFQTPFCSSPVDNGPV</sequence>
<reference evidence="2" key="2">
    <citation type="submission" date="2021-08" db="EMBL/GenBank/DDBJ databases">
        <authorList>
            <person name="Eriksson T."/>
        </authorList>
    </citation>
    <scope>NUCLEOTIDE SEQUENCE</scope>
    <source>
        <strain evidence="2">Stoneville</strain>
        <tissue evidence="2">Whole head</tissue>
    </source>
</reference>
<protein>
    <submittedName>
        <fullName evidence="2">Uncharacterized protein</fullName>
    </submittedName>
</protein>
<evidence type="ECO:0000313" key="2">
    <source>
        <dbReference type="EMBL" id="KAH0817369.1"/>
    </source>
</evidence>
<organism evidence="2 3">
    <name type="scientific">Tenebrio molitor</name>
    <name type="common">Yellow mealworm beetle</name>
    <dbReference type="NCBI Taxonomy" id="7067"/>
    <lineage>
        <taxon>Eukaryota</taxon>
        <taxon>Metazoa</taxon>
        <taxon>Ecdysozoa</taxon>
        <taxon>Arthropoda</taxon>
        <taxon>Hexapoda</taxon>
        <taxon>Insecta</taxon>
        <taxon>Pterygota</taxon>
        <taxon>Neoptera</taxon>
        <taxon>Endopterygota</taxon>
        <taxon>Coleoptera</taxon>
        <taxon>Polyphaga</taxon>
        <taxon>Cucujiformia</taxon>
        <taxon>Tenebrionidae</taxon>
        <taxon>Tenebrio</taxon>
    </lineage>
</organism>
<evidence type="ECO:0000256" key="1">
    <source>
        <dbReference type="SAM" id="MobiDB-lite"/>
    </source>
</evidence>
<dbReference type="PANTHER" id="PTHR46728:SF1">
    <property type="entry name" value="AN1-TYPE ZINC FINGER PROTEIN 4"/>
    <property type="match status" value="1"/>
</dbReference>
<dbReference type="Proteomes" id="UP000719412">
    <property type="component" value="Unassembled WGS sequence"/>
</dbReference>
<dbReference type="AlphaFoldDB" id="A0A8J6HMJ0"/>
<accession>A0A8J6HMJ0</accession>
<keyword evidence="3" id="KW-1185">Reference proteome</keyword>
<proteinExistence type="predicted"/>
<dbReference type="Gene3D" id="3.10.20.90">
    <property type="entry name" value="Phosphatidylinositol 3-kinase Catalytic Subunit, Chain A, domain 1"/>
    <property type="match status" value="1"/>
</dbReference>
<dbReference type="InterPro" id="IPR053061">
    <property type="entry name" value="AN1-type_zinc_finger"/>
</dbReference>
<reference evidence="2" key="1">
    <citation type="journal article" date="2020" name="J Insects Food Feed">
        <title>The yellow mealworm (Tenebrio molitor) genome: a resource for the emerging insects as food and feed industry.</title>
        <authorList>
            <person name="Eriksson T."/>
            <person name="Andere A."/>
            <person name="Kelstrup H."/>
            <person name="Emery V."/>
            <person name="Picard C."/>
        </authorList>
    </citation>
    <scope>NUCLEOTIDE SEQUENCE</scope>
    <source>
        <strain evidence="2">Stoneville</strain>
        <tissue evidence="2">Whole head</tissue>
    </source>
</reference>
<gene>
    <name evidence="2" type="ORF">GEV33_005422</name>
</gene>
<name>A0A8J6HMJ0_TENMO</name>
<feature type="region of interest" description="Disordered" evidence="1">
    <location>
        <begin position="102"/>
        <end position="121"/>
    </location>
</feature>
<evidence type="ECO:0000313" key="3">
    <source>
        <dbReference type="Proteomes" id="UP000719412"/>
    </source>
</evidence>